<gene>
    <name evidence="1" type="ORF">SY212_10080</name>
</gene>
<proteinExistence type="predicted"/>
<protein>
    <submittedName>
        <fullName evidence="1">Uncharacterized protein</fullName>
    </submittedName>
</protein>
<reference evidence="1" key="1">
    <citation type="submission" date="2019-10" db="EMBL/GenBank/DDBJ databases">
        <title>Lactobacillus agilis SY212 Whole Genome Sequencing Project.</title>
        <authorList>
            <person name="Suzuki S."/>
            <person name="Endo A."/>
            <person name="Maeno S."/>
            <person name="Shiwa Y."/>
            <person name="Matsutani M."/>
            <person name="Kajikawa A."/>
        </authorList>
    </citation>
    <scope>NUCLEOTIDE SEQUENCE</scope>
    <source>
        <strain evidence="1">SY212</strain>
    </source>
</reference>
<dbReference type="AlphaFoldDB" id="A0A6F9XLC3"/>
<dbReference type="Proteomes" id="UP000494265">
    <property type="component" value="Unassembled WGS sequence"/>
</dbReference>
<sequence>MTYVIVKNEGTGARYYRRKENNFTKDLMLASKWDTLSRTEEILAELSKTGAQELVIKETAKLEQQVKQEQVVKKDTELREYAHQLLVAKDQAFYAELERVSRFLAASPYLLEEITAKISQEDGTVLQDLLHTIELGDYRAHEGLALLKDLRASRKKRRYYKDRQQAVNYLLTKTNAGQVNTTSDKAQVALTKLGDLQVERNYNYRNSGLQAKYAKLLGKQPVQSWVQLFTRLRKR</sequence>
<comment type="caution">
    <text evidence="1">The sequence shown here is derived from an EMBL/GenBank/DDBJ whole genome shotgun (WGS) entry which is preliminary data.</text>
</comment>
<organism evidence="1">
    <name type="scientific">Ligilactobacillus agilis</name>
    <dbReference type="NCBI Taxonomy" id="1601"/>
    <lineage>
        <taxon>Bacteria</taxon>
        <taxon>Bacillati</taxon>
        <taxon>Bacillota</taxon>
        <taxon>Bacilli</taxon>
        <taxon>Lactobacillales</taxon>
        <taxon>Lactobacillaceae</taxon>
        <taxon>Ligilactobacillus</taxon>
    </lineage>
</organism>
<dbReference type="RefSeq" id="WP_172584582.1">
    <property type="nucleotide sequence ID" value="NZ_BLAM01000102.1"/>
</dbReference>
<name>A0A6F9XLC3_9LACO</name>
<accession>A0A6F9XLC3</accession>
<dbReference type="EMBL" id="BLAM01000102">
    <property type="protein sequence ID" value="GET05978.1"/>
    <property type="molecule type" value="Genomic_DNA"/>
</dbReference>
<evidence type="ECO:0000313" key="1">
    <source>
        <dbReference type="EMBL" id="GET05978.1"/>
    </source>
</evidence>